<dbReference type="Proteomes" id="UP000669179">
    <property type="component" value="Unassembled WGS sequence"/>
</dbReference>
<dbReference type="RefSeq" id="WP_208259592.1">
    <property type="nucleotide sequence ID" value="NZ_JAGEOJ010000014.1"/>
</dbReference>
<dbReference type="InterPro" id="IPR011659">
    <property type="entry name" value="WD40"/>
</dbReference>
<reference evidence="2" key="1">
    <citation type="submission" date="2021-03" db="EMBL/GenBank/DDBJ databases">
        <authorList>
            <person name="Kanchanasin P."/>
            <person name="Saeng-In P."/>
            <person name="Phongsopitanun W."/>
            <person name="Yuki M."/>
            <person name="Kudo T."/>
            <person name="Ohkuma M."/>
            <person name="Tanasupawat S."/>
        </authorList>
    </citation>
    <scope>NUCLEOTIDE SEQUENCE</scope>
    <source>
        <strain evidence="2">GKU 128</strain>
    </source>
</reference>
<dbReference type="EMBL" id="JAGEOJ010000014">
    <property type="protein sequence ID" value="MBO2451681.1"/>
    <property type="molecule type" value="Genomic_DNA"/>
</dbReference>
<feature type="chain" id="PRO_5037818747" evidence="1">
    <location>
        <begin position="29"/>
        <end position="337"/>
    </location>
</feature>
<gene>
    <name evidence="2" type="ORF">J4573_31640</name>
</gene>
<dbReference type="AlphaFoldDB" id="A0A939PN84"/>
<evidence type="ECO:0000313" key="3">
    <source>
        <dbReference type="Proteomes" id="UP000669179"/>
    </source>
</evidence>
<keyword evidence="3" id="KW-1185">Reference proteome</keyword>
<accession>A0A939PN84</accession>
<name>A0A939PN84_9ACTN</name>
<dbReference type="InterPro" id="IPR011042">
    <property type="entry name" value="6-blade_b-propeller_TolB-like"/>
</dbReference>
<keyword evidence="1" id="KW-0732">Signal</keyword>
<protein>
    <submittedName>
        <fullName evidence="2">PD40 domain-containing protein</fullName>
    </submittedName>
</protein>
<organism evidence="2 3">
    <name type="scientific">Actinomadura barringtoniae</name>
    <dbReference type="NCBI Taxonomy" id="1427535"/>
    <lineage>
        <taxon>Bacteria</taxon>
        <taxon>Bacillati</taxon>
        <taxon>Actinomycetota</taxon>
        <taxon>Actinomycetes</taxon>
        <taxon>Streptosporangiales</taxon>
        <taxon>Thermomonosporaceae</taxon>
        <taxon>Actinomadura</taxon>
    </lineage>
</organism>
<dbReference type="Gene3D" id="2.120.10.30">
    <property type="entry name" value="TolB, C-terminal domain"/>
    <property type="match status" value="1"/>
</dbReference>
<evidence type="ECO:0000256" key="1">
    <source>
        <dbReference type="SAM" id="SignalP"/>
    </source>
</evidence>
<dbReference type="Pfam" id="PF07676">
    <property type="entry name" value="PD40"/>
    <property type="match status" value="1"/>
</dbReference>
<evidence type="ECO:0000313" key="2">
    <source>
        <dbReference type="EMBL" id="MBO2451681.1"/>
    </source>
</evidence>
<sequence length="337" mass="37093">MSTAARVRVLVVALALLAAVAIAYTLHAAGRTDERDKPRAGGPPVQTGQFDLTGKGRILFRNMAWGPQRDHLASVALNGTGGVRTAMPLTCYKFNAAGGTAVCVEAKRGPVNSFSVVIMDSRFRELRRYAAGGGPSRTRVSPSGRRVAWTVFVSGDSYAGVNFSTRTSIVDTRTWQRVKNLEEFRVVKDGKPYRAADVNFWGVTFADDDTFYATMATKGKTYLVRGDMKSRTVRTLMRNAECPSVSPDGTRVAFKHRIAGDTSALPWRLHVLDLRTMKETATAERRPLDDQVTWLDDRTLLYAIPAEYESDQYEVPADGTGEPRLVMKAAQVPVVLR</sequence>
<dbReference type="SUPFAM" id="SSF82171">
    <property type="entry name" value="DPP6 N-terminal domain-like"/>
    <property type="match status" value="1"/>
</dbReference>
<comment type="caution">
    <text evidence="2">The sequence shown here is derived from an EMBL/GenBank/DDBJ whole genome shotgun (WGS) entry which is preliminary data.</text>
</comment>
<proteinExistence type="predicted"/>
<feature type="signal peptide" evidence="1">
    <location>
        <begin position="1"/>
        <end position="28"/>
    </location>
</feature>